<feature type="transmembrane region" description="Helical" evidence="1">
    <location>
        <begin position="111"/>
        <end position="132"/>
    </location>
</feature>
<evidence type="ECO:0000313" key="3">
    <source>
        <dbReference type="Proteomes" id="UP000439903"/>
    </source>
</evidence>
<protein>
    <recommendedName>
        <fullName evidence="4">Transmembrane protein</fullName>
    </recommendedName>
</protein>
<feature type="transmembrane region" description="Helical" evidence="1">
    <location>
        <begin position="77"/>
        <end position="99"/>
    </location>
</feature>
<gene>
    <name evidence="2" type="ORF">F8M41_019404</name>
</gene>
<proteinExistence type="predicted"/>
<reference evidence="2 3" key="1">
    <citation type="journal article" date="2019" name="Environ. Microbiol.">
        <title>At the nexus of three kingdoms: the genome of the mycorrhizal fungus Gigaspora margarita provides insights into plant, endobacterial and fungal interactions.</title>
        <authorList>
            <person name="Venice F."/>
            <person name="Ghignone S."/>
            <person name="Salvioli di Fossalunga A."/>
            <person name="Amselem J."/>
            <person name="Novero M."/>
            <person name="Xianan X."/>
            <person name="Sedzielewska Toro K."/>
            <person name="Morin E."/>
            <person name="Lipzen A."/>
            <person name="Grigoriev I.V."/>
            <person name="Henrissat B."/>
            <person name="Martin F.M."/>
            <person name="Bonfante P."/>
        </authorList>
    </citation>
    <scope>NUCLEOTIDE SEQUENCE [LARGE SCALE GENOMIC DNA]</scope>
    <source>
        <strain evidence="2 3">BEG34</strain>
    </source>
</reference>
<evidence type="ECO:0000313" key="2">
    <source>
        <dbReference type="EMBL" id="KAF0554322.1"/>
    </source>
</evidence>
<sequence>MIPRQSRQISFCNEFDRTTQIIPTPGRFALIINNILVTITLLFFLINDFSADKILSEDPNVNQTILSYGKYGYNHDMASFGSVAIGYSILVCAFIYFSVCCCQDDDDCNIICGFMLNILGVVFSIPLAYPYLKDQIIGPDYRIIQCDQIDSLGSWQDQWCTHHQRRIILSWLLIFVWFARFFVYLSIIVLIILVVLCKVSYRISKLWVIYQYQYRKGLFLTWLKEQKEKSRQQHIEPTTTKNVKSDMVNKEINIVEVVTIE</sequence>
<evidence type="ECO:0000256" key="1">
    <source>
        <dbReference type="SAM" id="Phobius"/>
    </source>
</evidence>
<name>A0A8H4B2A1_GIGMA</name>
<dbReference type="EMBL" id="WTPW01000051">
    <property type="protein sequence ID" value="KAF0554322.1"/>
    <property type="molecule type" value="Genomic_DNA"/>
</dbReference>
<accession>A0A8H4B2A1</accession>
<dbReference type="Proteomes" id="UP000439903">
    <property type="component" value="Unassembled WGS sequence"/>
</dbReference>
<dbReference type="OrthoDB" id="2457155at2759"/>
<feature type="transmembrane region" description="Helical" evidence="1">
    <location>
        <begin position="168"/>
        <end position="196"/>
    </location>
</feature>
<organism evidence="2 3">
    <name type="scientific">Gigaspora margarita</name>
    <dbReference type="NCBI Taxonomy" id="4874"/>
    <lineage>
        <taxon>Eukaryota</taxon>
        <taxon>Fungi</taxon>
        <taxon>Fungi incertae sedis</taxon>
        <taxon>Mucoromycota</taxon>
        <taxon>Glomeromycotina</taxon>
        <taxon>Glomeromycetes</taxon>
        <taxon>Diversisporales</taxon>
        <taxon>Gigasporaceae</taxon>
        <taxon>Gigaspora</taxon>
    </lineage>
</organism>
<keyword evidence="1" id="KW-0812">Transmembrane</keyword>
<keyword evidence="1" id="KW-0472">Membrane</keyword>
<comment type="caution">
    <text evidence="2">The sequence shown here is derived from an EMBL/GenBank/DDBJ whole genome shotgun (WGS) entry which is preliminary data.</text>
</comment>
<dbReference type="AlphaFoldDB" id="A0A8H4B2A1"/>
<feature type="transmembrane region" description="Helical" evidence="1">
    <location>
        <begin position="28"/>
        <end position="46"/>
    </location>
</feature>
<keyword evidence="1" id="KW-1133">Transmembrane helix</keyword>
<keyword evidence="3" id="KW-1185">Reference proteome</keyword>
<evidence type="ECO:0008006" key="4">
    <source>
        <dbReference type="Google" id="ProtNLM"/>
    </source>
</evidence>